<feature type="region of interest" description="Disordered" evidence="2">
    <location>
        <begin position="360"/>
        <end position="431"/>
    </location>
</feature>
<dbReference type="SUPFAM" id="SSF81901">
    <property type="entry name" value="HCP-like"/>
    <property type="match status" value="1"/>
</dbReference>
<feature type="region of interest" description="Disordered" evidence="2">
    <location>
        <begin position="52"/>
        <end position="346"/>
    </location>
</feature>
<dbReference type="PANTHER" id="PTHR46430">
    <property type="entry name" value="PROTEIN SKT5-RELATED"/>
    <property type="match status" value="1"/>
</dbReference>
<evidence type="ECO:0000256" key="2">
    <source>
        <dbReference type="SAM" id="MobiDB-lite"/>
    </source>
</evidence>
<feature type="region of interest" description="Disordered" evidence="2">
    <location>
        <begin position="1"/>
        <end position="38"/>
    </location>
</feature>
<evidence type="ECO:0000313" key="3">
    <source>
        <dbReference type="EMBL" id="KAK0533705.1"/>
    </source>
</evidence>
<feature type="compositionally biased region" description="Polar residues" evidence="2">
    <location>
        <begin position="418"/>
        <end position="431"/>
    </location>
</feature>
<feature type="compositionally biased region" description="Basic and acidic residues" evidence="2">
    <location>
        <begin position="900"/>
        <end position="921"/>
    </location>
</feature>
<feature type="compositionally biased region" description="Low complexity" evidence="2">
    <location>
        <begin position="1111"/>
        <end position="1122"/>
    </location>
</feature>
<feature type="compositionally biased region" description="Acidic residues" evidence="2">
    <location>
        <begin position="241"/>
        <end position="250"/>
    </location>
</feature>
<feature type="region of interest" description="Disordered" evidence="2">
    <location>
        <begin position="965"/>
        <end position="1185"/>
    </location>
</feature>
<organism evidence="3 4">
    <name type="scientific">Tilletia horrida</name>
    <dbReference type="NCBI Taxonomy" id="155126"/>
    <lineage>
        <taxon>Eukaryota</taxon>
        <taxon>Fungi</taxon>
        <taxon>Dikarya</taxon>
        <taxon>Basidiomycota</taxon>
        <taxon>Ustilaginomycotina</taxon>
        <taxon>Exobasidiomycetes</taxon>
        <taxon>Tilletiales</taxon>
        <taxon>Tilletiaceae</taxon>
        <taxon>Tilletia</taxon>
    </lineage>
</organism>
<evidence type="ECO:0000256" key="1">
    <source>
        <dbReference type="ARBA" id="ARBA00022737"/>
    </source>
</evidence>
<keyword evidence="4" id="KW-1185">Reference proteome</keyword>
<dbReference type="PANTHER" id="PTHR46430:SF1">
    <property type="entry name" value="CHITIN SYNTHASE REGULATOR SKT5-RELATED"/>
    <property type="match status" value="1"/>
</dbReference>
<feature type="compositionally biased region" description="Low complexity" evidence="2">
    <location>
        <begin position="223"/>
        <end position="236"/>
    </location>
</feature>
<reference evidence="3" key="1">
    <citation type="journal article" date="2023" name="PhytoFront">
        <title>Draft Genome Resources of Seven Strains of Tilletia horrida, Causal Agent of Kernel Smut of Rice.</title>
        <authorList>
            <person name="Khanal S."/>
            <person name="Antony Babu S."/>
            <person name="Zhou X.G."/>
        </authorList>
    </citation>
    <scope>NUCLEOTIDE SEQUENCE</scope>
    <source>
        <strain evidence="3">TX3</strain>
    </source>
</reference>
<feature type="compositionally biased region" description="Pro residues" evidence="2">
    <location>
        <begin position="327"/>
        <end position="336"/>
    </location>
</feature>
<feature type="compositionally biased region" description="Basic and acidic residues" evidence="2">
    <location>
        <begin position="99"/>
        <end position="112"/>
    </location>
</feature>
<name>A0AAN6GCC1_9BASI</name>
<feature type="compositionally biased region" description="Low complexity" evidence="2">
    <location>
        <begin position="885"/>
        <end position="894"/>
    </location>
</feature>
<gene>
    <name evidence="3" type="primary">CHS4_1</name>
    <name evidence="3" type="ORF">OC842_002892</name>
</gene>
<keyword evidence="1" id="KW-0677">Repeat</keyword>
<evidence type="ECO:0000313" key="4">
    <source>
        <dbReference type="Proteomes" id="UP001176521"/>
    </source>
</evidence>
<dbReference type="Proteomes" id="UP001176521">
    <property type="component" value="Unassembled WGS sequence"/>
</dbReference>
<proteinExistence type="predicted"/>
<comment type="caution">
    <text evidence="3">The sequence shown here is derived from an EMBL/GenBank/DDBJ whole genome shotgun (WGS) entry which is preliminary data.</text>
</comment>
<dbReference type="Pfam" id="PF08238">
    <property type="entry name" value="Sel1"/>
    <property type="match status" value="7"/>
</dbReference>
<dbReference type="InterPro" id="IPR051726">
    <property type="entry name" value="Chitin_Synth_Reg"/>
</dbReference>
<dbReference type="InterPro" id="IPR006597">
    <property type="entry name" value="Sel1-like"/>
</dbReference>
<feature type="region of interest" description="Disordered" evidence="2">
    <location>
        <begin position="848"/>
        <end position="935"/>
    </location>
</feature>
<feature type="compositionally biased region" description="Low complexity" evidence="2">
    <location>
        <begin position="1149"/>
        <end position="1163"/>
    </location>
</feature>
<dbReference type="Gene3D" id="1.25.40.10">
    <property type="entry name" value="Tetratricopeptide repeat domain"/>
    <property type="match status" value="2"/>
</dbReference>
<dbReference type="InterPro" id="IPR011990">
    <property type="entry name" value="TPR-like_helical_dom_sf"/>
</dbReference>
<feature type="compositionally biased region" description="Polar residues" evidence="2">
    <location>
        <begin position="980"/>
        <end position="993"/>
    </location>
</feature>
<feature type="compositionally biased region" description="Pro residues" evidence="2">
    <location>
        <begin position="1123"/>
        <end position="1132"/>
    </location>
</feature>
<feature type="compositionally biased region" description="Pro residues" evidence="2">
    <location>
        <begin position="1035"/>
        <end position="1051"/>
    </location>
</feature>
<dbReference type="AlphaFoldDB" id="A0AAN6GCC1"/>
<feature type="compositionally biased region" description="Low complexity" evidence="2">
    <location>
        <begin position="1"/>
        <end position="33"/>
    </location>
</feature>
<feature type="compositionally biased region" description="Low complexity" evidence="2">
    <location>
        <begin position="175"/>
        <end position="202"/>
    </location>
</feature>
<dbReference type="EMBL" id="JAPDMQ010000132">
    <property type="protein sequence ID" value="KAK0533705.1"/>
    <property type="molecule type" value="Genomic_DNA"/>
</dbReference>
<protein>
    <submittedName>
        <fullName evidence="3">Chitin synthase 4</fullName>
    </submittedName>
</protein>
<feature type="compositionally biased region" description="Pro residues" evidence="2">
    <location>
        <begin position="1164"/>
        <end position="1173"/>
    </location>
</feature>
<dbReference type="SMART" id="SM00671">
    <property type="entry name" value="SEL1"/>
    <property type="match status" value="7"/>
</dbReference>
<sequence>MDPNSSSGFGDPSAGGSSSSSSAAPGGAQSQAARTGAQAPGLFEFADFGQLTLDPFTSSNPAIDTAPNGNGNGNGNASGIPPTSPPRRPSMHRIPTHHSSHDDADSEHHAQLIDRAAQQPRASLSDGRPGSSAANSRPPPSAYTGDYGTASTFAKRLSSGRMSHGRFSSMSSLKAAAQAQAEADAGKSSPISPSGSGSGVNPLPRPPALFGGNDAGSSAEPPRSQSRQSVVQYQRRANPNPEDEDDDEVLAEARAQAMSPQRGPGGSGPQNMNTLNPGDMYDQDRYAPRPSSRSSFFGMDPPSNGGSTGPSTTQAEQIAAYHRGGPGPMPPAPPQREGPNDPHKGYRQSAAAAPLLAHGITGPAPQAVSPIATSPTAGSNGPAGSGSFGLHSNPSSVGGPGGAGPSAAERGMGGLGPSGSTRPPSIAPTVTSSYGGTVGSIYGAGMLLDHRHLQPGKQAALLSHEKTLELYRHNAKKTNDPTLIFEFAVFMIDAAKSMAANEAENNGGGVAGKDGGLAVGLGGAGSQTNSRSASPVATGAREELVKEAIGLLKRIADRGHADAQYFLADCYANGIGTPKGKNDFDRAYPLFVLAAKHGHADAAYRAGTCYEKGWGCRKDAGKALQFYRKAASPGDAGGHPGAMYRLATAELNGELGCKKSAKEGVKWLKRSAEAATPEFPHALHELALLHERGIDNVLFVDPEYSCELLAQAAELGYAPSAYKLGVNYEYGRMGCPQDAGLSIHMYNIAAQQGHKEACFALTAWYLVGAPGILPQSDTEAYLWAKKAAEQGLGKAEYAVGYFTEMGIGTVKDLAEAKAWYKRAQEHGDKRANQRLAALGSSNGVGLGFGMRKGGNGPAPPLKAGTHAQGYSNAAQQGERQRVLREQQQQQQQLEMGSGAEDARLAGMRDDARSAKERERSRSQQARNKRRFDFVAPPEDMRVSQYILPDAEKRAAAAAAVAVAAGNNRQSVAPSERPMSQMPSMQEMRQSGYGNNFGGMGAPPQGPGNGRKYSNGPGPGAGPGAGPSPAFYPGGPQGPPGQQRPPLPPGAGPPFGQGGAAYPTYEPGQSILKKNPSSPPPSMGPPGGAGAGRWPLDTQMAAGGRAVSGPQSAGMMSPGSMYGAPPPPPPPPGAGGYRPAPQLPPGAGAGAPPNGRADARLPGAALPPPPPPPDAGKKGGGWFSKS</sequence>
<accession>A0AAN6GCC1</accession>
<feature type="compositionally biased region" description="Basic residues" evidence="2">
    <location>
        <begin position="89"/>
        <end position="98"/>
    </location>
</feature>